<feature type="non-terminal residue" evidence="1">
    <location>
        <position position="1"/>
    </location>
</feature>
<name>A0A0F8Y0N4_9ZZZZ</name>
<gene>
    <name evidence="1" type="ORF">LCGC14_2957190</name>
</gene>
<dbReference type="InterPro" id="IPR009057">
    <property type="entry name" value="Homeodomain-like_sf"/>
</dbReference>
<organism evidence="1">
    <name type="scientific">marine sediment metagenome</name>
    <dbReference type="NCBI Taxonomy" id="412755"/>
    <lineage>
        <taxon>unclassified sequences</taxon>
        <taxon>metagenomes</taxon>
        <taxon>ecological metagenomes</taxon>
    </lineage>
</organism>
<evidence type="ECO:0008006" key="2">
    <source>
        <dbReference type="Google" id="ProtNLM"/>
    </source>
</evidence>
<reference evidence="1" key="1">
    <citation type="journal article" date="2015" name="Nature">
        <title>Complex archaea that bridge the gap between prokaryotes and eukaryotes.</title>
        <authorList>
            <person name="Spang A."/>
            <person name="Saw J.H."/>
            <person name="Jorgensen S.L."/>
            <person name="Zaremba-Niedzwiedzka K."/>
            <person name="Martijn J."/>
            <person name="Lind A.E."/>
            <person name="van Eijk R."/>
            <person name="Schleper C."/>
            <person name="Guy L."/>
            <person name="Ettema T.J."/>
        </authorList>
    </citation>
    <scope>NUCLEOTIDE SEQUENCE</scope>
</reference>
<comment type="caution">
    <text evidence="1">The sequence shown here is derived from an EMBL/GenBank/DDBJ whole genome shotgun (WGS) entry which is preliminary data.</text>
</comment>
<sequence length="237" mass="27441">PRWLMAMLVLFQEAWSARRDAHIRFLKLQVEILQSRLPGNRIIPDPLERRRLMKIGAEIDHAVEHTLGIVTIKTYRRWLQEERYGRQSGKVGRPRLTKSLRELILRLARENTGWGVRRIVGELKKLAVKVSRSSIRRVLVDENILPDPDRHAPKGVQTPWRNFIAMHMNVMVASDFFCKTIWTPLGKRMSCVLHLFILAAGRCSCHRARTIPRVNGCSNRRGMSACGSRMRESIFDS</sequence>
<dbReference type="EMBL" id="LAZR01059759">
    <property type="protein sequence ID" value="KKK67125.1"/>
    <property type="molecule type" value="Genomic_DNA"/>
</dbReference>
<proteinExistence type="predicted"/>
<dbReference type="Pfam" id="PF13565">
    <property type="entry name" value="HTH_32"/>
    <property type="match status" value="1"/>
</dbReference>
<dbReference type="AlphaFoldDB" id="A0A0F8Y0N4"/>
<evidence type="ECO:0000313" key="1">
    <source>
        <dbReference type="EMBL" id="KKK67125.1"/>
    </source>
</evidence>
<protein>
    <recommendedName>
        <fullName evidence="2">HTH-like domain-containing protein</fullName>
    </recommendedName>
</protein>
<accession>A0A0F8Y0N4</accession>
<dbReference type="SUPFAM" id="SSF46689">
    <property type="entry name" value="Homeodomain-like"/>
    <property type="match status" value="1"/>
</dbReference>